<name>A0A2G4YRE9_9PROT</name>
<reference evidence="1 2" key="1">
    <citation type="submission" date="2017-10" db="EMBL/GenBank/DDBJ databases">
        <title>Frigbacter circumglobatus gen. nov. sp. nov., isolated from sediment cultured in situ.</title>
        <authorList>
            <person name="Zhao Z."/>
        </authorList>
    </citation>
    <scope>NUCLEOTIDE SEQUENCE [LARGE SCALE GENOMIC DNA]</scope>
    <source>
        <strain evidence="1 2">ZYL</strain>
    </source>
</reference>
<keyword evidence="2" id="KW-1185">Reference proteome</keyword>
<dbReference type="AlphaFoldDB" id="A0A2G4YRE9"/>
<dbReference type="OrthoDB" id="8481156at2"/>
<gene>
    <name evidence="1" type="ORF">CRD36_09205</name>
</gene>
<comment type="caution">
    <text evidence="1">The sequence shown here is derived from an EMBL/GenBank/DDBJ whole genome shotgun (WGS) entry which is preliminary data.</text>
</comment>
<dbReference type="InterPro" id="IPR021791">
    <property type="entry name" value="Phage_TAC_11"/>
</dbReference>
<proteinExistence type="predicted"/>
<evidence type="ECO:0008006" key="3">
    <source>
        <dbReference type="Google" id="ProtNLM"/>
    </source>
</evidence>
<organism evidence="1 2">
    <name type="scientific">Paremcibacter congregatus</name>
    <dbReference type="NCBI Taxonomy" id="2043170"/>
    <lineage>
        <taxon>Bacteria</taxon>
        <taxon>Pseudomonadati</taxon>
        <taxon>Pseudomonadota</taxon>
        <taxon>Alphaproteobacteria</taxon>
        <taxon>Emcibacterales</taxon>
        <taxon>Emcibacteraceae</taxon>
        <taxon>Paremcibacter</taxon>
    </lineage>
</organism>
<sequence length="104" mass="11439">MSEGFKNSLHLRLGGDDYRLRPTFQAIMDMEERLGGLLGLAVRAAEGDFGLKEMTVIIWACMEERLAFDKVGTLILAQGLTEVSPVVRALLTLCLTGAQESPER</sequence>
<protein>
    <recommendedName>
        <fullName evidence="3">Gene transfer agent family protein</fullName>
    </recommendedName>
</protein>
<dbReference type="Proteomes" id="UP000229730">
    <property type="component" value="Unassembled WGS sequence"/>
</dbReference>
<evidence type="ECO:0000313" key="2">
    <source>
        <dbReference type="Proteomes" id="UP000229730"/>
    </source>
</evidence>
<dbReference type="RefSeq" id="WP_099472465.1">
    <property type="nucleotide sequence ID" value="NZ_CP041025.1"/>
</dbReference>
<accession>A0A2G4YRE9</accession>
<dbReference type="EMBL" id="PDEM01000020">
    <property type="protein sequence ID" value="PHZ84893.1"/>
    <property type="molecule type" value="Genomic_DNA"/>
</dbReference>
<evidence type="ECO:0000313" key="1">
    <source>
        <dbReference type="EMBL" id="PHZ84893.1"/>
    </source>
</evidence>
<dbReference type="InParanoid" id="A0A2G4YRE9"/>
<dbReference type="Pfam" id="PF11836">
    <property type="entry name" value="Phage_TAC_11"/>
    <property type="match status" value="1"/>
</dbReference>